<reference evidence="2" key="1">
    <citation type="submission" date="2018-05" db="EMBL/GenBank/DDBJ databases">
        <authorList>
            <person name="Lanie J.A."/>
            <person name="Ng W.-L."/>
            <person name="Kazmierczak K.M."/>
            <person name="Andrzejewski T.M."/>
            <person name="Davidsen T.M."/>
            <person name="Wayne K.J."/>
            <person name="Tettelin H."/>
            <person name="Glass J.I."/>
            <person name="Rusch D."/>
            <person name="Podicherti R."/>
            <person name="Tsui H.-C.T."/>
            <person name="Winkler M.E."/>
        </authorList>
    </citation>
    <scope>NUCLEOTIDE SEQUENCE</scope>
</reference>
<sequence>RAHHNLRNIRGGSNTFNGSKKYIACWIRGPGSGGMPMTATMPWPTLLECPHCSSALRLVDDAWECDSHGTVALQRQGIADFLFDTCEIRLANEGRWDLEEDQQTGLKLTEVCDNYSYADLSEYARRLQTSAGGLLGDPHARVLTSRLAARAQRRFARRYERVANEVGRGHGEHMLHKIDTRLQDLDRPPMPRRLALELGGGDGQYLLGFAAKFQHVVFIDASLVNVVLARALTRDDGVTNVSFLRADITSLPIKREVASLAHANNVIEHVHRPRAMAGECVRIT</sequence>
<dbReference type="Pfam" id="PF13649">
    <property type="entry name" value="Methyltransf_25"/>
    <property type="match status" value="1"/>
</dbReference>
<dbReference type="AlphaFoldDB" id="A0A382VQ80"/>
<evidence type="ECO:0000259" key="1">
    <source>
        <dbReference type="Pfam" id="PF13649"/>
    </source>
</evidence>
<dbReference type="CDD" id="cd02440">
    <property type="entry name" value="AdoMet_MTases"/>
    <property type="match status" value="1"/>
</dbReference>
<dbReference type="SUPFAM" id="SSF53335">
    <property type="entry name" value="S-adenosyl-L-methionine-dependent methyltransferases"/>
    <property type="match status" value="1"/>
</dbReference>
<feature type="domain" description="Methyltransferase" evidence="1">
    <location>
        <begin position="196"/>
        <end position="283"/>
    </location>
</feature>
<protein>
    <recommendedName>
        <fullName evidence="1">Methyltransferase domain-containing protein</fullName>
    </recommendedName>
</protein>
<feature type="non-terminal residue" evidence="2">
    <location>
        <position position="284"/>
    </location>
</feature>
<organism evidence="2">
    <name type="scientific">marine metagenome</name>
    <dbReference type="NCBI Taxonomy" id="408172"/>
    <lineage>
        <taxon>unclassified sequences</taxon>
        <taxon>metagenomes</taxon>
        <taxon>ecological metagenomes</taxon>
    </lineage>
</organism>
<dbReference type="InterPro" id="IPR029063">
    <property type="entry name" value="SAM-dependent_MTases_sf"/>
</dbReference>
<gene>
    <name evidence="2" type="ORF">METZ01_LOCUS400925</name>
</gene>
<dbReference type="Gene3D" id="3.40.50.150">
    <property type="entry name" value="Vaccinia Virus protein VP39"/>
    <property type="match status" value="1"/>
</dbReference>
<accession>A0A382VQ80</accession>
<feature type="non-terminal residue" evidence="2">
    <location>
        <position position="1"/>
    </location>
</feature>
<dbReference type="EMBL" id="UINC01153378">
    <property type="protein sequence ID" value="SVD48071.1"/>
    <property type="molecule type" value="Genomic_DNA"/>
</dbReference>
<proteinExistence type="predicted"/>
<dbReference type="GO" id="GO:0008757">
    <property type="term" value="F:S-adenosylmethionine-dependent methyltransferase activity"/>
    <property type="evidence" value="ECO:0007669"/>
    <property type="project" value="InterPro"/>
</dbReference>
<evidence type="ECO:0000313" key="2">
    <source>
        <dbReference type="EMBL" id="SVD48071.1"/>
    </source>
</evidence>
<name>A0A382VQ80_9ZZZZ</name>
<dbReference type="InterPro" id="IPR041698">
    <property type="entry name" value="Methyltransf_25"/>
</dbReference>